<evidence type="ECO:0000313" key="2">
    <source>
        <dbReference type="Proteomes" id="UP000177573"/>
    </source>
</evidence>
<comment type="caution">
    <text evidence="1">The sequence shown here is derived from an EMBL/GenBank/DDBJ whole genome shotgun (WGS) entry which is preliminary data.</text>
</comment>
<dbReference type="EMBL" id="MHLR01000033">
    <property type="protein sequence ID" value="OGZ14091.1"/>
    <property type="molecule type" value="Genomic_DNA"/>
</dbReference>
<dbReference type="Proteomes" id="UP000177573">
    <property type="component" value="Unassembled WGS sequence"/>
</dbReference>
<accession>A0A1G2DMA2</accession>
<organism evidence="1 2">
    <name type="scientific">Candidatus Lloydbacteria bacterium RIFCSPLOWO2_02_FULL_51_11</name>
    <dbReference type="NCBI Taxonomy" id="1798667"/>
    <lineage>
        <taxon>Bacteria</taxon>
        <taxon>Candidatus Lloydiibacteriota</taxon>
    </lineage>
</organism>
<reference evidence="1 2" key="1">
    <citation type="journal article" date="2016" name="Nat. Commun.">
        <title>Thousands of microbial genomes shed light on interconnected biogeochemical processes in an aquifer system.</title>
        <authorList>
            <person name="Anantharaman K."/>
            <person name="Brown C.T."/>
            <person name="Hug L.A."/>
            <person name="Sharon I."/>
            <person name="Castelle C.J."/>
            <person name="Probst A.J."/>
            <person name="Thomas B.C."/>
            <person name="Singh A."/>
            <person name="Wilkins M.J."/>
            <person name="Karaoz U."/>
            <person name="Brodie E.L."/>
            <person name="Williams K.H."/>
            <person name="Hubbard S.S."/>
            <person name="Banfield J.F."/>
        </authorList>
    </citation>
    <scope>NUCLEOTIDE SEQUENCE [LARGE SCALE GENOMIC DNA]</scope>
</reference>
<dbReference type="AlphaFoldDB" id="A0A1G2DMA2"/>
<proteinExistence type="predicted"/>
<name>A0A1G2DMA2_9BACT</name>
<evidence type="ECO:0000313" key="1">
    <source>
        <dbReference type="EMBL" id="OGZ14091.1"/>
    </source>
</evidence>
<gene>
    <name evidence="1" type="ORF">A3J08_02000</name>
</gene>
<protein>
    <submittedName>
        <fullName evidence="1">Uncharacterized protein</fullName>
    </submittedName>
</protein>
<sequence>MAIFIGVTPILQGPLNIAFFEQKVKHFSPVLSHENMCPFWHVKDPFPCGKRVWKSRGKDGPWGGAL</sequence>